<proteinExistence type="predicted"/>
<protein>
    <submittedName>
        <fullName evidence="3">(pine wood nematode) hypothetical protein</fullName>
    </submittedName>
</protein>
<accession>A0A7I8XE41</accession>
<dbReference type="Proteomes" id="UP000582659">
    <property type="component" value="Unassembled WGS sequence"/>
</dbReference>
<evidence type="ECO:0000256" key="1">
    <source>
        <dbReference type="SAM" id="Phobius"/>
    </source>
</evidence>
<dbReference type="InterPro" id="IPR057191">
    <property type="entry name" value="DUF7869"/>
</dbReference>
<dbReference type="EMBL" id="CAJFCV020000004">
    <property type="protein sequence ID" value="CAG9113189.1"/>
    <property type="molecule type" value="Genomic_DNA"/>
</dbReference>
<feature type="transmembrane region" description="Helical" evidence="1">
    <location>
        <begin position="533"/>
        <end position="550"/>
    </location>
</feature>
<name>A0A7I8XE41_BURXY</name>
<keyword evidence="4" id="KW-1185">Reference proteome</keyword>
<dbReference type="Pfam" id="PF25273">
    <property type="entry name" value="DUF7869"/>
    <property type="match status" value="1"/>
</dbReference>
<dbReference type="PANTHER" id="PTHR34415:SF1">
    <property type="entry name" value="INTEGRASE CATALYTIC DOMAIN-CONTAINING PROTEIN"/>
    <property type="match status" value="1"/>
</dbReference>
<gene>
    <name evidence="3" type="ORF">BXYJ_LOCUS8038</name>
</gene>
<keyword evidence="1" id="KW-1133">Transmembrane helix</keyword>
<dbReference type="EMBL" id="CAJFDI010000004">
    <property type="protein sequence ID" value="CAD5224427.1"/>
    <property type="molecule type" value="Genomic_DNA"/>
</dbReference>
<dbReference type="Proteomes" id="UP000659654">
    <property type="component" value="Unassembled WGS sequence"/>
</dbReference>
<dbReference type="PANTHER" id="PTHR34415">
    <property type="entry name" value="INTEGRASE CATALYTIC DOMAIN-CONTAINING PROTEIN"/>
    <property type="match status" value="1"/>
</dbReference>
<comment type="caution">
    <text evidence="3">The sequence shown here is derived from an EMBL/GenBank/DDBJ whole genome shotgun (WGS) entry which is preliminary data.</text>
</comment>
<organism evidence="3 4">
    <name type="scientific">Bursaphelenchus xylophilus</name>
    <name type="common">Pinewood nematode worm</name>
    <name type="synonym">Aphelenchoides xylophilus</name>
    <dbReference type="NCBI Taxonomy" id="6326"/>
    <lineage>
        <taxon>Eukaryota</taxon>
        <taxon>Metazoa</taxon>
        <taxon>Ecdysozoa</taxon>
        <taxon>Nematoda</taxon>
        <taxon>Chromadorea</taxon>
        <taxon>Rhabditida</taxon>
        <taxon>Tylenchina</taxon>
        <taxon>Tylenchomorpha</taxon>
        <taxon>Aphelenchoidea</taxon>
        <taxon>Aphelenchoididae</taxon>
        <taxon>Bursaphelenchus</taxon>
    </lineage>
</organism>
<keyword evidence="1" id="KW-0812">Transmembrane</keyword>
<dbReference type="AlphaFoldDB" id="A0A7I8XE41"/>
<evidence type="ECO:0000313" key="3">
    <source>
        <dbReference type="EMBL" id="CAD5224427.1"/>
    </source>
</evidence>
<dbReference type="OrthoDB" id="5863637at2759"/>
<evidence type="ECO:0000259" key="2">
    <source>
        <dbReference type="Pfam" id="PF25273"/>
    </source>
</evidence>
<feature type="domain" description="DUF7869" evidence="2">
    <location>
        <begin position="204"/>
        <end position="340"/>
    </location>
</feature>
<sequence>MAMTLDRADYDPTRTDVLMAPAHLSHARYVQEAMLVADPAGKLSFPQKIGSRTTKRLLSKVSRGPLGLKFRRGNTLTKCNRCVALGNDREDVNIIDGRRYTNGELLAGHLRNVGLDRDYIASEEVVSVCRPNHSVLIKMDAMSKEATALPLLHGKNAKNLSALHSRMPYQLHMAIVCRRREVEPYQFLQDTMGYLDAYLLPSSTGADHILSLLLVTLSNLDVLPPNIIVNLDNAPSNKSKTILYGILMMMLAIPELSTVTLFYLAVGHTHNELDRRFSVVREKLNSTDITTTHQMKDVVKSCGVSTIMDTIPLWAFREASESVPAIPNNIFSHHAFQLTRTGIGIELRCKPFIRSHSYVELRKAAGTRLEMTETSLMLRKYNNPWPMTMTFEQAVTTAHPKFPDYVADVLNMCLFYLDMTEQKNTMSLSWKLEVATQPTQTAFRATCGHAHKCYTFDRSISLETEFVIFVRTRGEGFILQSDLEWLCYPDVRRLLMGMSRAKRGQVILACVDDNKARLNPTTTLEGLTNYHTFPFPIASLIAYLFILFYIKVFKL</sequence>
<reference evidence="3" key="1">
    <citation type="submission" date="2020-09" db="EMBL/GenBank/DDBJ databases">
        <authorList>
            <person name="Kikuchi T."/>
        </authorList>
    </citation>
    <scope>NUCLEOTIDE SEQUENCE</scope>
    <source>
        <strain evidence="3">Ka4C1</strain>
    </source>
</reference>
<evidence type="ECO:0000313" key="4">
    <source>
        <dbReference type="Proteomes" id="UP000659654"/>
    </source>
</evidence>
<keyword evidence="1" id="KW-0472">Membrane</keyword>